<comment type="caution">
    <text evidence="1">The sequence shown here is derived from an EMBL/GenBank/DDBJ whole genome shotgun (WGS) entry which is preliminary data.</text>
</comment>
<evidence type="ECO:0000313" key="2">
    <source>
        <dbReference type="Proteomes" id="UP001201262"/>
    </source>
</evidence>
<proteinExistence type="predicted"/>
<protein>
    <submittedName>
        <fullName evidence="1">Uncharacterized protein</fullName>
    </submittedName>
</protein>
<dbReference type="RefSeq" id="XP_046066698.1">
    <property type="nucleotide sequence ID" value="XM_046214523.1"/>
</dbReference>
<dbReference type="Proteomes" id="UP001201262">
    <property type="component" value="Unassembled WGS sequence"/>
</dbReference>
<dbReference type="EMBL" id="JAJTJA010000013">
    <property type="protein sequence ID" value="KAH8690502.1"/>
    <property type="molecule type" value="Genomic_DNA"/>
</dbReference>
<dbReference type="AlphaFoldDB" id="A0AAD4PS54"/>
<accession>A0AAD4PS54</accession>
<dbReference type="GeneID" id="70244810"/>
<name>A0AAD4PS54_9EURO</name>
<gene>
    <name evidence="1" type="ORF">BGW36DRAFT_364078</name>
</gene>
<keyword evidence="2" id="KW-1185">Reference proteome</keyword>
<evidence type="ECO:0000313" key="1">
    <source>
        <dbReference type="EMBL" id="KAH8690502.1"/>
    </source>
</evidence>
<organism evidence="1 2">
    <name type="scientific">Talaromyces proteolyticus</name>
    <dbReference type="NCBI Taxonomy" id="1131652"/>
    <lineage>
        <taxon>Eukaryota</taxon>
        <taxon>Fungi</taxon>
        <taxon>Dikarya</taxon>
        <taxon>Ascomycota</taxon>
        <taxon>Pezizomycotina</taxon>
        <taxon>Eurotiomycetes</taxon>
        <taxon>Eurotiomycetidae</taxon>
        <taxon>Eurotiales</taxon>
        <taxon>Trichocomaceae</taxon>
        <taxon>Talaromyces</taxon>
        <taxon>Talaromyces sect. Bacilispori</taxon>
    </lineage>
</organism>
<reference evidence="1" key="1">
    <citation type="submission" date="2021-12" db="EMBL/GenBank/DDBJ databases">
        <title>Convergent genome expansion in fungi linked to evolution of root-endophyte symbiosis.</title>
        <authorList>
            <consortium name="DOE Joint Genome Institute"/>
            <person name="Ke Y.-H."/>
            <person name="Bonito G."/>
            <person name="Liao H.-L."/>
            <person name="Looney B."/>
            <person name="Rojas-Flechas A."/>
            <person name="Nash J."/>
            <person name="Hameed K."/>
            <person name="Schadt C."/>
            <person name="Martin F."/>
            <person name="Crous P.W."/>
            <person name="Miettinen O."/>
            <person name="Magnuson J.K."/>
            <person name="Labbe J."/>
            <person name="Jacobson D."/>
            <person name="Doktycz M.J."/>
            <person name="Veneault-Fourrey C."/>
            <person name="Kuo A."/>
            <person name="Mondo S."/>
            <person name="Calhoun S."/>
            <person name="Riley R."/>
            <person name="Ohm R."/>
            <person name="LaButti K."/>
            <person name="Andreopoulos B."/>
            <person name="Pangilinan J."/>
            <person name="Nolan M."/>
            <person name="Tritt A."/>
            <person name="Clum A."/>
            <person name="Lipzen A."/>
            <person name="Daum C."/>
            <person name="Barry K."/>
            <person name="Grigoriev I.V."/>
            <person name="Vilgalys R."/>
        </authorList>
    </citation>
    <scope>NUCLEOTIDE SEQUENCE</scope>
    <source>
        <strain evidence="1">PMI_201</strain>
    </source>
</reference>
<sequence length="375" mass="41223">MALLDGPKGYNQRLVGNGLYLDGVYVERCDPLEAGLFALVVPVPTVLTPSQHQPVEPLDEDLPYIPDFLRGSSTARAVVATRCRFGWPRLSVDFLCLYVDADDTTGLENSIASLIELLIIKEAKLCHTVDDSSEALKLLAPTGVSDLALSDDLELSERVYSIRKNPIPRIVQQHGHVYHGQSISLMGEKIEGLGWEPKIHALTAYHVVPDKKANEQRVITPGGLDILSQLQAVVKPHPRSHEDIEVLLKRWNEGCGYVKYGHDGITQEVWRSDFALIHLDDHWLGENGQWYDRDELSGLHTRTEQSYFPGTRGIVGSIDPQTGDIVYKDGAATCCTAGRIGLSEAVSFERGTANIATDKTAPDVCPSQVSYAPST</sequence>